<evidence type="ECO:0000313" key="10">
    <source>
        <dbReference type="Proteomes" id="UP001596086"/>
    </source>
</evidence>
<proteinExistence type="inferred from homology"/>
<dbReference type="InterPro" id="IPR008707">
    <property type="entry name" value="B-propeller_PilY1"/>
</dbReference>
<evidence type="ECO:0000256" key="4">
    <source>
        <dbReference type="ARBA" id="ARBA00022723"/>
    </source>
</evidence>
<keyword evidence="4" id="KW-0479">Metal-binding</keyword>
<comment type="subcellular location">
    <subcellularLocation>
        <location evidence="1">Fimbrium</location>
    </subcellularLocation>
</comment>
<dbReference type="SMART" id="SM00564">
    <property type="entry name" value="PQQ"/>
    <property type="match status" value="3"/>
</dbReference>
<evidence type="ECO:0000256" key="2">
    <source>
        <dbReference type="ARBA" id="ARBA00008387"/>
    </source>
</evidence>
<evidence type="ECO:0000256" key="3">
    <source>
        <dbReference type="ARBA" id="ARBA00022558"/>
    </source>
</evidence>
<keyword evidence="7" id="KW-0732">Signal</keyword>
<accession>A0ABW0RS72</accession>
<organism evidence="9 10">
    <name type="scientific">Massilia aerilata</name>
    <dbReference type="NCBI Taxonomy" id="453817"/>
    <lineage>
        <taxon>Bacteria</taxon>
        <taxon>Pseudomonadati</taxon>
        <taxon>Pseudomonadota</taxon>
        <taxon>Betaproteobacteria</taxon>
        <taxon>Burkholderiales</taxon>
        <taxon>Oxalobacteraceae</taxon>
        <taxon>Telluria group</taxon>
        <taxon>Massilia</taxon>
    </lineage>
</organism>
<dbReference type="InterPro" id="IPR036465">
    <property type="entry name" value="vWFA_dom_sf"/>
</dbReference>
<dbReference type="Gene3D" id="3.40.50.410">
    <property type="entry name" value="von Willebrand factor, type A domain"/>
    <property type="match status" value="1"/>
</dbReference>
<evidence type="ECO:0000259" key="8">
    <source>
        <dbReference type="Pfam" id="PF05567"/>
    </source>
</evidence>
<keyword evidence="6" id="KW-0281">Fimbrium</keyword>
<reference evidence="10" key="1">
    <citation type="journal article" date="2019" name="Int. J. Syst. Evol. Microbiol.">
        <title>The Global Catalogue of Microorganisms (GCM) 10K type strain sequencing project: providing services to taxonomists for standard genome sequencing and annotation.</title>
        <authorList>
            <consortium name="The Broad Institute Genomics Platform"/>
            <consortium name="The Broad Institute Genome Sequencing Center for Infectious Disease"/>
            <person name="Wu L."/>
            <person name="Ma J."/>
        </authorList>
    </citation>
    <scope>NUCLEOTIDE SEQUENCE [LARGE SCALE GENOMIC DNA]</scope>
    <source>
        <strain evidence="10">CGMCC 4.5798</strain>
    </source>
</reference>
<evidence type="ECO:0000256" key="1">
    <source>
        <dbReference type="ARBA" id="ARBA00004561"/>
    </source>
</evidence>
<comment type="similarity">
    <text evidence="2">Belongs to the PilY1 family.</text>
</comment>
<keyword evidence="10" id="KW-1185">Reference proteome</keyword>
<evidence type="ECO:0000256" key="5">
    <source>
        <dbReference type="ARBA" id="ARBA00022837"/>
    </source>
</evidence>
<dbReference type="SUPFAM" id="SSF50998">
    <property type="entry name" value="Quinoprotein alcohol dehydrogenase-like"/>
    <property type="match status" value="1"/>
</dbReference>
<dbReference type="EMBL" id="JBHSMZ010000001">
    <property type="protein sequence ID" value="MFC5546906.1"/>
    <property type="molecule type" value="Genomic_DNA"/>
</dbReference>
<protein>
    <submittedName>
        <fullName evidence="9">Pilus assembly protein</fullName>
    </submittedName>
</protein>
<feature type="signal peptide" evidence="7">
    <location>
        <begin position="1"/>
        <end position="19"/>
    </location>
</feature>
<gene>
    <name evidence="9" type="ORF">ACFPO9_00075</name>
</gene>
<name>A0ABW0RS72_9BURK</name>
<comment type="caution">
    <text evidence="9">The sequence shown here is derived from an EMBL/GenBank/DDBJ whole genome shotgun (WGS) entry which is preliminary data.</text>
</comment>
<dbReference type="InterPro" id="IPR018391">
    <property type="entry name" value="PQQ_b-propeller_rpt"/>
</dbReference>
<evidence type="ECO:0000313" key="9">
    <source>
        <dbReference type="EMBL" id="MFC5546906.1"/>
    </source>
</evidence>
<dbReference type="Proteomes" id="UP001596086">
    <property type="component" value="Unassembled WGS sequence"/>
</dbReference>
<keyword evidence="3" id="KW-1029">Fimbrium biogenesis</keyword>
<dbReference type="Pfam" id="PF05567">
    <property type="entry name" value="T4P_PilY1"/>
    <property type="match status" value="1"/>
</dbReference>
<feature type="domain" description="PilY1 beta-propeller" evidence="8">
    <location>
        <begin position="944"/>
        <end position="1274"/>
    </location>
</feature>
<evidence type="ECO:0000256" key="6">
    <source>
        <dbReference type="ARBA" id="ARBA00023263"/>
    </source>
</evidence>
<keyword evidence="5" id="KW-0106">Calcium</keyword>
<dbReference type="RefSeq" id="WP_379765194.1">
    <property type="nucleotide sequence ID" value="NZ_JBHSMZ010000001.1"/>
</dbReference>
<sequence>MKKLLAFFFLVLLGAGAGAAPTSIAQLPLLNITGSGNVKPNLMLLYDNSGSMASMFTPDFVDDSTSCRNNTTLANGRTACKPGHPPFNSADFNRQYYDPKVQYTPPVDAQGNAYASMTKTQTTSWTIVPTDGFGINKTNLLGQSESNTNLTSDFPEIGWCKSGTTTCIYGNPTYAYPDGTYKSSSNYTGTAPYYYTINVAEYCKEASLVTCKTVSVGTPPPAGYPFPAKVRFCNSTALTDCQAKYVGSYIYPRFSSATSTVTAAYGTVTIGASDTSNDLVINKITVTESGGTVTITGGAVTAVGGTTTLSKQGALANSLAASIVGKTGLSRQYLACVRSPTSSDVPACSAYGINLPTNNVIAIVPIVCPAGADKTSADCTVVADGSRNGWAVNVDAQVKSTGKKTTDVIPSTTTALGAGAPVFVRTDIVSTNTSYPKAPARTDCAGATCTYDEEMTNFANWYAYYKTRNQMMKTAVGQAFQALNGNYNVGIVSLSSAAAESSSGFTYPAEFSGTNRSAWYTALYKMNGSNSTPLRLALNAIGKMYANQGNMKRAAGSEVIQYPCQQNFAFVTTDGYWNGGAASNVANNDNKENLPRFCSKRLGCVDTRAQTDASLADVALHWYNGGSSTGTTSLRTDIDPMTKDGVVPAAAGDNQHLHMNTYALGLGVDGVMTFDPKYDTGATEGSDFYKLVTGVTTGCPWNNKGAYVWPDPDTGNDSGSAALQERVDDLWHAAINGHGKYFSASDPTQVVDGLSKALANIEVHVGAAAASATSTPNITLEDNDIFSATFTTVKWFGVLTDRKLDPVSGEVIKTITWHSSNTLGAKVAAATDTRKLKMLDVDNGGLKEFLYANLNATEKAWFDNKCGALAQCTNLSAADRLIVNNGSNIVDWLRGRQQYADDTRLRAYTLSSTKDDGVTQVLPIVLGDIAASKPAYQRDPRKNYTAAGYADFKVAKAGRTPAVFVAANDGMLHAFDAANGNELWGYLPRATMKKLHLQASTTYSTNHQFSTDGSPEISDVKIGTEWRSVLVAGLNAGGRGYYAIDVTNPATPVALWELCADASVCSGSSYDADIGLSFGNPQFGTWKDASGVEHWVVFLTSGYNNIPGTGFGGDGKGYLYVVDVASGRVLSKKSTGVGSTTTPSGLAKITAITNNPLSDPLVTYVYGGDNQGKMWRFDFTTQGDPTVVQMGDAGTAQPVTSRPEVTMCQVSNTDKLGVTTVSAQKIVIFGTGRLLDLPDIDDTSTQSVYVLKDSNTGIGAASWRNPLSMDKQTLAHPANTSVYTISGPAVSLGPKAGWFFDLDQNAGERVNLDPKVAAGTLTVVSNMPSSSSSCKVGGSSNVYQLNVCTGMPVNSQQGVGAIAGSTLSGNSAAVGFIIVRLPSGALKMVTTTADGNTITSSVARATDVEAHRAGWRRVRD</sequence>
<evidence type="ECO:0000256" key="7">
    <source>
        <dbReference type="SAM" id="SignalP"/>
    </source>
</evidence>
<dbReference type="InterPro" id="IPR011047">
    <property type="entry name" value="Quinoprotein_ADH-like_sf"/>
</dbReference>
<feature type="chain" id="PRO_5047146791" evidence="7">
    <location>
        <begin position="20"/>
        <end position="1420"/>
    </location>
</feature>